<evidence type="ECO:0000313" key="2">
    <source>
        <dbReference type="Proteomes" id="UP000701801"/>
    </source>
</evidence>
<organism evidence="1 2">
    <name type="scientific">Hymenoscyphus albidus</name>
    <dbReference type="NCBI Taxonomy" id="595503"/>
    <lineage>
        <taxon>Eukaryota</taxon>
        <taxon>Fungi</taxon>
        <taxon>Dikarya</taxon>
        <taxon>Ascomycota</taxon>
        <taxon>Pezizomycotina</taxon>
        <taxon>Leotiomycetes</taxon>
        <taxon>Helotiales</taxon>
        <taxon>Helotiaceae</taxon>
        <taxon>Hymenoscyphus</taxon>
    </lineage>
</organism>
<keyword evidence="2" id="KW-1185">Reference proteome</keyword>
<proteinExistence type="predicted"/>
<gene>
    <name evidence="1" type="ORF">HYALB_00010186</name>
</gene>
<dbReference type="EMBL" id="CAJVRM010000013">
    <property type="protein sequence ID" value="CAG8971186.1"/>
    <property type="molecule type" value="Genomic_DNA"/>
</dbReference>
<sequence length="142" mass="15308">MGYPAGPSPAGVPWPAMPRCSGLRIRNHSASSLTMTYLLQEGVTFEVCEILKVRMFKASPYAHLLQYAHIRCPNLLDSGTRLQKSLGLSRPLDRQPSTLISASVKSARRDDAYGANKEQAISPAALPRYSPATLNPSGGLLG</sequence>
<comment type="caution">
    <text evidence="1">The sequence shown here is derived from an EMBL/GenBank/DDBJ whole genome shotgun (WGS) entry which is preliminary data.</text>
</comment>
<protein>
    <submittedName>
        <fullName evidence="1">Uncharacterized protein</fullName>
    </submittedName>
</protein>
<dbReference type="Proteomes" id="UP000701801">
    <property type="component" value="Unassembled WGS sequence"/>
</dbReference>
<dbReference type="AlphaFoldDB" id="A0A9N9LER3"/>
<reference evidence="1" key="1">
    <citation type="submission" date="2021-07" db="EMBL/GenBank/DDBJ databases">
        <authorList>
            <person name="Durling M."/>
        </authorList>
    </citation>
    <scope>NUCLEOTIDE SEQUENCE</scope>
</reference>
<name>A0A9N9LER3_9HELO</name>
<accession>A0A9N9LER3</accession>
<evidence type="ECO:0000313" key="1">
    <source>
        <dbReference type="EMBL" id="CAG8971186.1"/>
    </source>
</evidence>